<sequence>MHSFKWKAVRAAGFVVICCLLTGLLNFALQQYNIARVNVHRIGTTQYDDIFIGTSHGLSAINPEIIDQITGRKSTNICMPDEHLIDSYFLVKEACRKKKPKRIIYELDPSYWSTVQNHGSNSVYIYKEFPMSLVKLEYFWAKVKEMDIRVTLAPWFYYRNQAGNIKETVRMKLSSAYQNYEVGPLNNGLQDYTEEGYMYQITDPNGDKGSQNIVLWNQQQIQDVEKEYFRKLTELCREEEIELVVITTPVPQETLDLYRDVFEEAHRYYTELMEAYDVPYYDFNYLPLDDFDRGIRNYLDYEGHMYGESGNQFSRVLGTYLKEMYEKKR</sequence>
<proteinExistence type="predicted"/>
<name>A0A850HI90_9FIRM</name>
<dbReference type="SUPFAM" id="SSF52266">
    <property type="entry name" value="SGNH hydrolase"/>
    <property type="match status" value="1"/>
</dbReference>
<dbReference type="EMBL" id="JAAITX010000002">
    <property type="protein sequence ID" value="NVH57759.1"/>
    <property type="molecule type" value="Genomic_DNA"/>
</dbReference>
<evidence type="ECO:0000313" key="4">
    <source>
        <dbReference type="Proteomes" id="UP000701680"/>
    </source>
</evidence>
<dbReference type="Proteomes" id="UP000701680">
    <property type="component" value="Unassembled WGS sequence"/>
</dbReference>
<evidence type="ECO:0000313" key="2">
    <source>
        <dbReference type="EMBL" id="NVH57759.1"/>
    </source>
</evidence>
<comment type="caution">
    <text evidence="2">The sequence shown here is derived from an EMBL/GenBank/DDBJ whole genome shotgun (WGS) entry which is preliminary data.</text>
</comment>
<dbReference type="EMBL" id="JAAIUO010000002">
    <property type="protein sequence ID" value="NSK14154.1"/>
    <property type="molecule type" value="Genomic_DNA"/>
</dbReference>
<accession>A0A850HI90</accession>
<dbReference type="Proteomes" id="UP000528555">
    <property type="component" value="Unassembled WGS sequence"/>
</dbReference>
<evidence type="ECO:0000313" key="1">
    <source>
        <dbReference type="EMBL" id="NSK14154.1"/>
    </source>
</evidence>
<gene>
    <name evidence="2" type="ORF">G5A66_03635</name>
    <name evidence="1" type="ORF">G5A75_04565</name>
</gene>
<evidence type="ECO:0000313" key="3">
    <source>
        <dbReference type="Proteomes" id="UP000528555"/>
    </source>
</evidence>
<reference evidence="2" key="2">
    <citation type="submission" date="2020-02" db="EMBL/GenBank/DDBJ databases">
        <authorList>
            <person name="Littmann E."/>
            <person name="Sorbara M."/>
        </authorList>
    </citation>
    <scope>NUCLEOTIDE SEQUENCE</scope>
    <source>
        <strain evidence="2">MSK.17.11</strain>
        <strain evidence="1">MSK.17.38</strain>
    </source>
</reference>
<protein>
    <recommendedName>
        <fullName evidence="5">SGNH/GDSL hydrolase family protein</fullName>
    </recommendedName>
</protein>
<dbReference type="AlphaFoldDB" id="A0A850HI90"/>
<reference evidence="3 4" key="1">
    <citation type="journal article" date="2020" name="Cell Host Microbe">
        <title>Functional and Genomic Variation between Human-Derived Isolates of Lachnospiraceae Reveals Inter- and Intra-Species Diversity.</title>
        <authorList>
            <person name="Sorbara M.T."/>
            <person name="Littmann E.R."/>
            <person name="Fontana E."/>
            <person name="Moody T.U."/>
            <person name="Kohout C.E."/>
            <person name="Gjonbalaj M."/>
            <person name="Eaton V."/>
            <person name="Seok R."/>
            <person name="Leiner I.M."/>
            <person name="Pamer E.G."/>
        </authorList>
    </citation>
    <scope>NUCLEOTIDE SEQUENCE [LARGE SCALE GENOMIC DNA]</scope>
    <source>
        <strain evidence="2 3">MSK.17.11</strain>
        <strain evidence="1 4">MSK.17.38</strain>
    </source>
</reference>
<evidence type="ECO:0008006" key="5">
    <source>
        <dbReference type="Google" id="ProtNLM"/>
    </source>
</evidence>
<organism evidence="2 3">
    <name type="scientific">Dorea phocaeensis</name>
    <dbReference type="NCBI Taxonomy" id="2040291"/>
    <lineage>
        <taxon>Bacteria</taxon>
        <taxon>Bacillati</taxon>
        <taxon>Bacillota</taxon>
        <taxon>Clostridia</taxon>
        <taxon>Lachnospirales</taxon>
        <taxon>Lachnospiraceae</taxon>
        <taxon>Dorea</taxon>
    </lineage>
</organism>
<keyword evidence="3" id="KW-1185">Reference proteome</keyword>
<dbReference type="RefSeq" id="WP_173814437.1">
    <property type="nucleotide sequence ID" value="NZ_JAAITX010000002.1"/>
</dbReference>